<sequence length="41" mass="4958">MSIATQVNHHCPFYGRKCYQCGYWNRRGNECEIITHQDRKI</sequence>
<evidence type="ECO:0000313" key="1">
    <source>
        <dbReference type="EMBL" id="DAD84274.1"/>
    </source>
</evidence>
<proteinExistence type="predicted"/>
<accession>A0A8S5MQ52</accession>
<name>A0A8S5MQ52_9CAUD</name>
<dbReference type="EMBL" id="BK014957">
    <property type="protein sequence ID" value="DAD84274.1"/>
    <property type="molecule type" value="Genomic_DNA"/>
</dbReference>
<protein>
    <submittedName>
        <fullName evidence="1">Uncharacterized protein</fullName>
    </submittedName>
</protein>
<organism evidence="1">
    <name type="scientific">Siphoviridae sp. ctaLC6</name>
    <dbReference type="NCBI Taxonomy" id="2826387"/>
    <lineage>
        <taxon>Viruses</taxon>
        <taxon>Duplodnaviria</taxon>
        <taxon>Heunggongvirae</taxon>
        <taxon>Uroviricota</taxon>
        <taxon>Caudoviricetes</taxon>
    </lineage>
</organism>
<reference evidence="1" key="1">
    <citation type="journal article" date="2021" name="Proc. Natl. Acad. Sci. U.S.A.">
        <title>A Catalog of Tens of Thousands of Viruses from Human Metagenomes Reveals Hidden Associations with Chronic Diseases.</title>
        <authorList>
            <person name="Tisza M.J."/>
            <person name="Buck C.B."/>
        </authorList>
    </citation>
    <scope>NUCLEOTIDE SEQUENCE</scope>
    <source>
        <strain evidence="1">CtaLC6</strain>
    </source>
</reference>